<dbReference type="InterPro" id="IPR050267">
    <property type="entry name" value="Anti-sigma-factor_SerPK"/>
</dbReference>
<accession>A0ABW4F5S7</accession>
<evidence type="ECO:0000313" key="3">
    <source>
        <dbReference type="EMBL" id="MFD1522393.1"/>
    </source>
</evidence>
<keyword evidence="4" id="KW-1185">Reference proteome</keyword>
<dbReference type="EMBL" id="JBHUCO010000045">
    <property type="protein sequence ID" value="MFD1522393.1"/>
    <property type="molecule type" value="Genomic_DNA"/>
</dbReference>
<dbReference type="PANTHER" id="PTHR35526:SF3">
    <property type="entry name" value="ANTI-SIGMA-F FACTOR RSBW"/>
    <property type="match status" value="1"/>
</dbReference>
<keyword evidence="1" id="KW-0808">Transferase</keyword>
<comment type="caution">
    <text evidence="3">The sequence shown here is derived from an EMBL/GenBank/DDBJ whole genome shotgun (WGS) entry which is preliminary data.</text>
</comment>
<dbReference type="GO" id="GO:0005524">
    <property type="term" value="F:ATP binding"/>
    <property type="evidence" value="ECO:0007669"/>
    <property type="project" value="UniProtKB-KW"/>
</dbReference>
<keyword evidence="1" id="KW-0418">Kinase</keyword>
<dbReference type="RefSeq" id="WP_344723756.1">
    <property type="nucleotide sequence ID" value="NZ_BAAAUS010000023.1"/>
</dbReference>
<keyword evidence="3" id="KW-0067">ATP-binding</keyword>
<evidence type="ECO:0000259" key="2">
    <source>
        <dbReference type="Pfam" id="PF13581"/>
    </source>
</evidence>
<gene>
    <name evidence="3" type="ORF">ACFSJD_33195</name>
</gene>
<dbReference type="InterPro" id="IPR036890">
    <property type="entry name" value="HATPase_C_sf"/>
</dbReference>
<dbReference type="Pfam" id="PF13581">
    <property type="entry name" value="HATPase_c_2"/>
    <property type="match status" value="1"/>
</dbReference>
<dbReference type="Proteomes" id="UP001597114">
    <property type="component" value="Unassembled WGS sequence"/>
</dbReference>
<dbReference type="PANTHER" id="PTHR35526">
    <property type="entry name" value="ANTI-SIGMA-F FACTOR RSBW-RELATED"/>
    <property type="match status" value="1"/>
</dbReference>
<sequence length="147" mass="15812">MCRPAAGYADFVVANGGLDGRVRHRSLPAELGSTRAARETVRVACHDWRLDDDTCDDALLVATELVANAVDHAQTPCVLILSRDHDGLRITVRDFAPWQLPELQPVDVTAARGRGLQVVAAVSSEWGVTTVDGEKSVWAVLPEGTQA</sequence>
<name>A0ABW4F5S7_9PSEU</name>
<organism evidence="3 4">
    <name type="scientific">Pseudonocardia yunnanensis</name>
    <dbReference type="NCBI Taxonomy" id="58107"/>
    <lineage>
        <taxon>Bacteria</taxon>
        <taxon>Bacillati</taxon>
        <taxon>Actinomycetota</taxon>
        <taxon>Actinomycetes</taxon>
        <taxon>Pseudonocardiales</taxon>
        <taxon>Pseudonocardiaceae</taxon>
        <taxon>Pseudonocardia</taxon>
    </lineage>
</organism>
<protein>
    <submittedName>
        <fullName evidence="3">ATP-binding protein</fullName>
    </submittedName>
</protein>
<dbReference type="SUPFAM" id="SSF55874">
    <property type="entry name" value="ATPase domain of HSP90 chaperone/DNA topoisomerase II/histidine kinase"/>
    <property type="match status" value="1"/>
</dbReference>
<dbReference type="InterPro" id="IPR003594">
    <property type="entry name" value="HATPase_dom"/>
</dbReference>
<keyword evidence="3" id="KW-0547">Nucleotide-binding</keyword>
<keyword evidence="1" id="KW-0723">Serine/threonine-protein kinase</keyword>
<reference evidence="4" key="1">
    <citation type="journal article" date="2019" name="Int. J. Syst. Evol. Microbiol.">
        <title>The Global Catalogue of Microorganisms (GCM) 10K type strain sequencing project: providing services to taxonomists for standard genome sequencing and annotation.</title>
        <authorList>
            <consortium name="The Broad Institute Genomics Platform"/>
            <consortium name="The Broad Institute Genome Sequencing Center for Infectious Disease"/>
            <person name="Wu L."/>
            <person name="Ma J."/>
        </authorList>
    </citation>
    <scope>NUCLEOTIDE SEQUENCE [LARGE SCALE GENOMIC DNA]</scope>
    <source>
        <strain evidence="4">CCM 7043</strain>
    </source>
</reference>
<evidence type="ECO:0000256" key="1">
    <source>
        <dbReference type="ARBA" id="ARBA00022527"/>
    </source>
</evidence>
<feature type="domain" description="Histidine kinase/HSP90-like ATPase" evidence="2">
    <location>
        <begin position="27"/>
        <end position="139"/>
    </location>
</feature>
<evidence type="ECO:0000313" key="4">
    <source>
        <dbReference type="Proteomes" id="UP001597114"/>
    </source>
</evidence>
<dbReference type="Gene3D" id="3.30.565.10">
    <property type="entry name" value="Histidine kinase-like ATPase, C-terminal domain"/>
    <property type="match status" value="1"/>
</dbReference>
<proteinExistence type="predicted"/>
<dbReference type="CDD" id="cd16936">
    <property type="entry name" value="HATPase_RsbW-like"/>
    <property type="match status" value="1"/>
</dbReference>